<evidence type="ECO:0000259" key="2">
    <source>
        <dbReference type="Pfam" id="PF12904"/>
    </source>
</evidence>
<dbReference type="GO" id="GO:0016787">
    <property type="term" value="F:hydrolase activity"/>
    <property type="evidence" value="ECO:0007669"/>
    <property type="project" value="UniProtKB-KW"/>
</dbReference>
<dbReference type="SUPFAM" id="SSF51445">
    <property type="entry name" value="(Trans)glycosidases"/>
    <property type="match status" value="1"/>
</dbReference>
<feature type="domain" description="Apiosidase-like catalytic" evidence="3">
    <location>
        <begin position="33"/>
        <end position="357"/>
    </location>
</feature>
<keyword evidence="5" id="KW-1185">Reference proteome</keyword>
<organism evidence="4 5">
    <name type="scientific">Aeoliella straminimaris</name>
    <dbReference type="NCBI Taxonomy" id="2954799"/>
    <lineage>
        <taxon>Bacteria</taxon>
        <taxon>Pseudomonadati</taxon>
        <taxon>Planctomycetota</taxon>
        <taxon>Planctomycetia</taxon>
        <taxon>Pirellulales</taxon>
        <taxon>Lacipirellulaceae</taxon>
        <taxon>Aeoliella</taxon>
    </lineage>
</organism>
<proteinExistence type="predicted"/>
<feature type="signal peptide" evidence="1">
    <location>
        <begin position="1"/>
        <end position="23"/>
    </location>
</feature>
<evidence type="ECO:0000256" key="1">
    <source>
        <dbReference type="SAM" id="SignalP"/>
    </source>
</evidence>
<dbReference type="PANTHER" id="PTHR37836:SF3">
    <property type="entry name" value="ENDOGLUCANASE"/>
    <property type="match status" value="1"/>
</dbReference>
<dbReference type="InterPro" id="IPR024749">
    <property type="entry name" value="Collagen-bd_put"/>
</dbReference>
<comment type="caution">
    <text evidence="4">The sequence shown here is derived from an EMBL/GenBank/DDBJ whole genome shotgun (WGS) entry which is preliminary data.</text>
</comment>
<dbReference type="InterPro" id="IPR017853">
    <property type="entry name" value="GH"/>
</dbReference>
<dbReference type="Pfam" id="PF12904">
    <property type="entry name" value="Collagen_bind_2"/>
    <property type="match status" value="1"/>
</dbReference>
<reference evidence="4" key="1">
    <citation type="submission" date="2022-06" db="EMBL/GenBank/DDBJ databases">
        <title>Aeoliella straminimaris, a novel planctomycete from sediments.</title>
        <authorList>
            <person name="Vitorino I.R."/>
            <person name="Lage O.M."/>
        </authorList>
    </citation>
    <scope>NUCLEOTIDE SEQUENCE</scope>
    <source>
        <strain evidence="4">ICT_H6.2</strain>
    </source>
</reference>
<sequence>MNKHSSQTAVAFLLLAFAPPLIAQPLQQIRIADSQRYFVQADGTPFFWLGDTAWSIFNQASPEQVDQYFADRAEKGFNVVQGCIVLWNGLRRRNPDGELPFIDDDPSQINEAYFKNVDAIIDKAERHGLHMAILPVWIKGYIRNTDRHGDTLLDPEKMRAYCKFLGQRYGHRPIFWVLGGDWPGRDTRELSDAMAAGLIEGAGTDDILITYHPTGRQSSSFWFHDSDWLDFNFIQSGHFIETTNYQLVADDFAKSPVKPTLDSEPAYENITDRLIRDDPNARRIQAEDIRRSAYLAVFAGAAGHTYGCGEVYEFWDETQRRPLPGWAAKLTFEKSLDLPGASQMQYLRRLVESRPMLERVPDQSLILSENSRRATRRVQACRADDDSYAFVYLPGDQTVEIDLARLSGATLTAYWYDTRTGEATRIDDFDKTASREFTPPDSSVAGWVLVVDNAAMQFPPPGQATSNE</sequence>
<dbReference type="Proteomes" id="UP001155241">
    <property type="component" value="Unassembled WGS sequence"/>
</dbReference>
<keyword evidence="4" id="KW-0378">Hydrolase</keyword>
<evidence type="ECO:0000313" key="5">
    <source>
        <dbReference type="Proteomes" id="UP001155241"/>
    </source>
</evidence>
<dbReference type="AlphaFoldDB" id="A0A9X2F857"/>
<feature type="chain" id="PRO_5040917244" evidence="1">
    <location>
        <begin position="24"/>
        <end position="468"/>
    </location>
</feature>
<name>A0A9X2F857_9BACT</name>
<feature type="domain" description="Putative collagen-binding" evidence="2">
    <location>
        <begin position="360"/>
        <end position="452"/>
    </location>
</feature>
<dbReference type="RefSeq" id="WP_252852145.1">
    <property type="nucleotide sequence ID" value="NZ_JAMXLR010000029.1"/>
</dbReference>
<dbReference type="Pfam" id="PF13204">
    <property type="entry name" value="Apiosidase"/>
    <property type="match status" value="1"/>
</dbReference>
<protein>
    <submittedName>
        <fullName evidence="4">Glycoside hydrolase family 140 protein</fullName>
    </submittedName>
</protein>
<dbReference type="EMBL" id="JAMXLR010000029">
    <property type="protein sequence ID" value="MCO6044040.1"/>
    <property type="molecule type" value="Genomic_DNA"/>
</dbReference>
<dbReference type="PANTHER" id="PTHR37836">
    <property type="entry name" value="LMO1036 PROTEIN"/>
    <property type="match status" value="1"/>
</dbReference>
<dbReference type="InterPro" id="IPR025277">
    <property type="entry name" value="Apiosidase-like_cat_dom"/>
</dbReference>
<accession>A0A9X2F857</accession>
<evidence type="ECO:0000259" key="3">
    <source>
        <dbReference type="Pfam" id="PF13204"/>
    </source>
</evidence>
<evidence type="ECO:0000313" key="4">
    <source>
        <dbReference type="EMBL" id="MCO6044040.1"/>
    </source>
</evidence>
<keyword evidence="1" id="KW-0732">Signal</keyword>
<dbReference type="Gene3D" id="3.20.20.80">
    <property type="entry name" value="Glycosidases"/>
    <property type="match status" value="1"/>
</dbReference>
<gene>
    <name evidence="4" type="ORF">NG895_08975</name>
</gene>